<organism evidence="2 3">
    <name type="scientific">Nonomuraea bangladeshensis</name>
    <dbReference type="NCBI Taxonomy" id="404385"/>
    <lineage>
        <taxon>Bacteria</taxon>
        <taxon>Bacillati</taxon>
        <taxon>Actinomycetota</taxon>
        <taxon>Actinomycetes</taxon>
        <taxon>Streptosporangiales</taxon>
        <taxon>Streptosporangiaceae</taxon>
        <taxon>Nonomuraea</taxon>
    </lineage>
</organism>
<dbReference type="RefSeq" id="WP_364448422.1">
    <property type="nucleotide sequence ID" value="NZ_JBFARM010000003.1"/>
</dbReference>
<keyword evidence="1" id="KW-0812">Transmembrane</keyword>
<protein>
    <submittedName>
        <fullName evidence="2">CU044_5270 family protein</fullName>
    </submittedName>
</protein>
<accession>A0ABV3H172</accession>
<reference evidence="2 3" key="1">
    <citation type="submission" date="2024-06" db="EMBL/GenBank/DDBJ databases">
        <title>The Natural Products Discovery Center: Release of the First 8490 Sequenced Strains for Exploring Actinobacteria Biosynthetic Diversity.</title>
        <authorList>
            <person name="Kalkreuter E."/>
            <person name="Kautsar S.A."/>
            <person name="Yang D."/>
            <person name="Bader C.D."/>
            <person name="Teijaro C.N."/>
            <person name="Fluegel L."/>
            <person name="Davis C.M."/>
            <person name="Simpson J.R."/>
            <person name="Lauterbach L."/>
            <person name="Steele A.D."/>
            <person name="Gui C."/>
            <person name="Meng S."/>
            <person name="Li G."/>
            <person name="Viehrig K."/>
            <person name="Ye F."/>
            <person name="Su P."/>
            <person name="Kiefer A.F."/>
            <person name="Nichols A."/>
            <person name="Cepeda A.J."/>
            <person name="Yan W."/>
            <person name="Fan B."/>
            <person name="Jiang Y."/>
            <person name="Adhikari A."/>
            <person name="Zheng C.-J."/>
            <person name="Schuster L."/>
            <person name="Cowan T.M."/>
            <person name="Smanski M.J."/>
            <person name="Chevrette M.G."/>
            <person name="De Carvalho L.P.S."/>
            <person name="Shen B."/>
        </authorList>
    </citation>
    <scope>NUCLEOTIDE SEQUENCE [LARGE SCALE GENOMIC DNA]</scope>
    <source>
        <strain evidence="2 3">NPDC049574</strain>
    </source>
</reference>
<proteinExistence type="predicted"/>
<evidence type="ECO:0000313" key="2">
    <source>
        <dbReference type="EMBL" id="MEV4286272.1"/>
    </source>
</evidence>
<gene>
    <name evidence="2" type="ORF">AB0K40_12295</name>
</gene>
<comment type="caution">
    <text evidence="2">The sequence shown here is derived from an EMBL/GenBank/DDBJ whole genome shotgun (WGS) entry which is preliminary data.</text>
</comment>
<keyword evidence="3" id="KW-1185">Reference proteome</keyword>
<dbReference type="Proteomes" id="UP001552427">
    <property type="component" value="Unassembled WGS sequence"/>
</dbReference>
<keyword evidence="1" id="KW-0472">Membrane</keyword>
<dbReference type="InterPro" id="IPR047789">
    <property type="entry name" value="CU044_5270-like"/>
</dbReference>
<dbReference type="EMBL" id="JBFARM010000003">
    <property type="protein sequence ID" value="MEV4286272.1"/>
    <property type="molecule type" value="Genomic_DNA"/>
</dbReference>
<sequence>MKEFQLIDEVMPQAPPAGHATLTAARARMLGAARRRHRPAWPKVVLATVAVSAVMAGGYVAMPLLDRAGVQTAASPEADADAVLAAAADRLAARPPGTGAWWRRDMVQVKRVKTATYTVEQRVSDVLWASRKHGYRTQRGPVSAEPLTPADEQAWKDAGSPDLCDGCQLGKTYFTPLRLTSKPVSELPTAPEALKAEMLRANDKEAPEAWLWGASKWLLLDVESTSATRAALYRVLAGLPGVRVENDVTDLDGRTGVALIYGEAPARQRIIVDRDSGNLLAVEDVEGEAAYVIKRLGWTDDPAPKESTFS</sequence>
<dbReference type="NCBIfam" id="NF038083">
    <property type="entry name" value="CU044_5270_fam"/>
    <property type="match status" value="1"/>
</dbReference>
<keyword evidence="1" id="KW-1133">Transmembrane helix</keyword>
<evidence type="ECO:0000256" key="1">
    <source>
        <dbReference type="SAM" id="Phobius"/>
    </source>
</evidence>
<name>A0ABV3H172_9ACTN</name>
<evidence type="ECO:0000313" key="3">
    <source>
        <dbReference type="Proteomes" id="UP001552427"/>
    </source>
</evidence>
<feature type="transmembrane region" description="Helical" evidence="1">
    <location>
        <begin position="44"/>
        <end position="65"/>
    </location>
</feature>